<reference evidence="1 2" key="1">
    <citation type="journal article" date="2017" name="Nat. Commun.">
        <title>Genome assembly with in vitro proximity ligation data and whole-genome triplication in lettuce.</title>
        <authorList>
            <person name="Reyes-Chin-Wo S."/>
            <person name="Wang Z."/>
            <person name="Yang X."/>
            <person name="Kozik A."/>
            <person name="Arikit S."/>
            <person name="Song C."/>
            <person name="Xia L."/>
            <person name="Froenicke L."/>
            <person name="Lavelle D.O."/>
            <person name="Truco M.J."/>
            <person name="Xia R."/>
            <person name="Zhu S."/>
            <person name="Xu C."/>
            <person name="Xu H."/>
            <person name="Xu X."/>
            <person name="Cox K."/>
            <person name="Korf I."/>
            <person name="Meyers B.C."/>
            <person name="Michelmore R.W."/>
        </authorList>
    </citation>
    <scope>NUCLEOTIDE SEQUENCE [LARGE SCALE GENOMIC DNA]</scope>
    <source>
        <strain evidence="2">cv. Salinas</strain>
        <tissue evidence="1">Seedlings</tissue>
    </source>
</reference>
<evidence type="ECO:0000313" key="1">
    <source>
        <dbReference type="EMBL" id="KAJ0203377.1"/>
    </source>
</evidence>
<proteinExistence type="predicted"/>
<organism evidence="1 2">
    <name type="scientific">Lactuca sativa</name>
    <name type="common">Garden lettuce</name>
    <dbReference type="NCBI Taxonomy" id="4236"/>
    <lineage>
        <taxon>Eukaryota</taxon>
        <taxon>Viridiplantae</taxon>
        <taxon>Streptophyta</taxon>
        <taxon>Embryophyta</taxon>
        <taxon>Tracheophyta</taxon>
        <taxon>Spermatophyta</taxon>
        <taxon>Magnoliopsida</taxon>
        <taxon>eudicotyledons</taxon>
        <taxon>Gunneridae</taxon>
        <taxon>Pentapetalae</taxon>
        <taxon>asterids</taxon>
        <taxon>campanulids</taxon>
        <taxon>Asterales</taxon>
        <taxon>Asteraceae</taxon>
        <taxon>Cichorioideae</taxon>
        <taxon>Cichorieae</taxon>
        <taxon>Lactucinae</taxon>
        <taxon>Lactuca</taxon>
    </lineage>
</organism>
<keyword evidence="2" id="KW-1185">Reference proteome</keyword>
<dbReference type="EMBL" id="NBSK02000005">
    <property type="protein sequence ID" value="KAJ0203377.1"/>
    <property type="molecule type" value="Genomic_DNA"/>
</dbReference>
<dbReference type="AlphaFoldDB" id="A0A9R1VAE8"/>
<gene>
    <name evidence="1" type="ORF">LSAT_V11C500261530</name>
</gene>
<sequence length="110" mass="12773">MEITKSLFIGRRRPDNVLKRRPELFTAELSQTAIVSALLHAEFHLLSHLFKLRQHNLRRLRRREPDLLRLISFRNDGWKLYIGGFHRGEVHVCPLDLGDVDPTAASLLVP</sequence>
<evidence type="ECO:0000313" key="2">
    <source>
        <dbReference type="Proteomes" id="UP000235145"/>
    </source>
</evidence>
<accession>A0A9R1VAE8</accession>
<comment type="caution">
    <text evidence="1">The sequence shown here is derived from an EMBL/GenBank/DDBJ whole genome shotgun (WGS) entry which is preliminary data.</text>
</comment>
<dbReference type="Proteomes" id="UP000235145">
    <property type="component" value="Unassembled WGS sequence"/>
</dbReference>
<name>A0A9R1VAE8_LACSA</name>
<protein>
    <submittedName>
        <fullName evidence="1">Uncharacterized protein</fullName>
    </submittedName>
</protein>